<evidence type="ECO:0008006" key="4">
    <source>
        <dbReference type="Google" id="ProtNLM"/>
    </source>
</evidence>
<name>A0A8W8KFK0_MAGGI</name>
<accession>A0A8W8KFK0</accession>
<dbReference type="Proteomes" id="UP000005408">
    <property type="component" value="Unassembled WGS sequence"/>
</dbReference>
<dbReference type="EnsemblMetazoa" id="G23286.4">
    <property type="protein sequence ID" value="G23286.4:cds"/>
    <property type="gene ID" value="G23286"/>
</dbReference>
<evidence type="ECO:0000256" key="1">
    <source>
        <dbReference type="SAM" id="SignalP"/>
    </source>
</evidence>
<feature type="signal peptide" evidence="1">
    <location>
        <begin position="1"/>
        <end position="17"/>
    </location>
</feature>
<evidence type="ECO:0000313" key="2">
    <source>
        <dbReference type="EnsemblMetazoa" id="G23286.4:cds"/>
    </source>
</evidence>
<keyword evidence="3" id="KW-1185">Reference proteome</keyword>
<sequence length="190" mass="20818">MIVLSLFLLSSIFISDATICYQCSDAKAGGMCKHDVQGMLADRTRLLNMSDVENTDYNSKFTYLKNCVNAWGEHCLIENIREAGTGQLFSFVRGCTDGKIFSLTDFPNRTIVSDNQTTCAFRPGSGKVVVCLTMCKTDFCNGPLPDMNNGGITSSLSPVLFIPLLLAVITSILYDVRCCCSEVTPQKFAM</sequence>
<proteinExistence type="predicted"/>
<feature type="chain" id="PRO_5036484968" description="Protein sleepless" evidence="1">
    <location>
        <begin position="18"/>
        <end position="190"/>
    </location>
</feature>
<organism evidence="2 3">
    <name type="scientific">Magallana gigas</name>
    <name type="common">Pacific oyster</name>
    <name type="synonym">Crassostrea gigas</name>
    <dbReference type="NCBI Taxonomy" id="29159"/>
    <lineage>
        <taxon>Eukaryota</taxon>
        <taxon>Metazoa</taxon>
        <taxon>Spiralia</taxon>
        <taxon>Lophotrochozoa</taxon>
        <taxon>Mollusca</taxon>
        <taxon>Bivalvia</taxon>
        <taxon>Autobranchia</taxon>
        <taxon>Pteriomorphia</taxon>
        <taxon>Ostreida</taxon>
        <taxon>Ostreoidea</taxon>
        <taxon>Ostreidae</taxon>
        <taxon>Magallana</taxon>
    </lineage>
</organism>
<protein>
    <recommendedName>
        <fullName evidence="4">Protein sleepless</fullName>
    </recommendedName>
</protein>
<evidence type="ECO:0000313" key="3">
    <source>
        <dbReference type="Proteomes" id="UP000005408"/>
    </source>
</evidence>
<dbReference type="AlphaFoldDB" id="A0A8W8KFK0"/>
<keyword evidence="1" id="KW-0732">Signal</keyword>
<reference evidence="2" key="1">
    <citation type="submission" date="2022-08" db="UniProtKB">
        <authorList>
            <consortium name="EnsemblMetazoa"/>
        </authorList>
    </citation>
    <scope>IDENTIFICATION</scope>
    <source>
        <strain evidence="2">05x7-T-G4-1.051#20</strain>
    </source>
</reference>